<dbReference type="OrthoDB" id="9809047at2"/>
<accession>A0A1M5BXI4</accession>
<dbReference type="CDD" id="cd00367">
    <property type="entry name" value="PTS-HPr_like"/>
    <property type="match status" value="1"/>
</dbReference>
<keyword evidence="3" id="KW-0598">Phosphotransferase system</keyword>
<comment type="subcellular location">
    <subcellularLocation>
        <location evidence="1">Cytoplasm</location>
    </subcellularLocation>
</comment>
<dbReference type="RefSeq" id="WP_072854408.1">
    <property type="nucleotide sequence ID" value="NZ_FQVI01000031.1"/>
</dbReference>
<dbReference type="NCBIfam" id="TIGR01003">
    <property type="entry name" value="PTS_HPr_family"/>
    <property type="match status" value="1"/>
</dbReference>
<sequence>MVREKVTIISKEGLHARPADTLIRLANQYASKIEIVCGEDKTINAKSILHVLGAGINCGAEVEVVCEGEDEQEASKRIVQAIKEGLDE</sequence>
<organism evidence="5 6">
    <name type="scientific">Lactonifactor longoviformis DSM 17459</name>
    <dbReference type="NCBI Taxonomy" id="1122155"/>
    <lineage>
        <taxon>Bacteria</taxon>
        <taxon>Bacillati</taxon>
        <taxon>Bacillota</taxon>
        <taxon>Clostridia</taxon>
        <taxon>Eubacteriales</taxon>
        <taxon>Clostridiaceae</taxon>
        <taxon>Lactonifactor</taxon>
    </lineage>
</organism>
<dbReference type="Pfam" id="PF00381">
    <property type="entry name" value="PTS-HPr"/>
    <property type="match status" value="1"/>
</dbReference>
<dbReference type="GO" id="GO:0005737">
    <property type="term" value="C:cytoplasm"/>
    <property type="evidence" value="ECO:0007669"/>
    <property type="project" value="UniProtKB-SubCell"/>
</dbReference>
<proteinExistence type="predicted"/>
<dbReference type="Gene3D" id="3.30.1340.10">
    <property type="entry name" value="HPr-like"/>
    <property type="match status" value="1"/>
</dbReference>
<dbReference type="STRING" id="1122155.SAMN02745158_03859"/>
<name>A0A1M5BXI4_9CLOT</name>
<gene>
    <name evidence="5" type="ORF">SAMN02745158_03859</name>
</gene>
<evidence type="ECO:0000256" key="1">
    <source>
        <dbReference type="ARBA" id="ARBA00004496"/>
    </source>
</evidence>
<dbReference type="GO" id="GO:0009401">
    <property type="term" value="P:phosphoenolpyruvate-dependent sugar phosphotransferase system"/>
    <property type="evidence" value="ECO:0007669"/>
    <property type="project" value="UniProtKB-KW"/>
</dbReference>
<keyword evidence="2" id="KW-0963">Cytoplasm</keyword>
<evidence type="ECO:0000313" key="6">
    <source>
        <dbReference type="Proteomes" id="UP000184245"/>
    </source>
</evidence>
<dbReference type="Proteomes" id="UP000184245">
    <property type="component" value="Unassembled WGS sequence"/>
</dbReference>
<evidence type="ECO:0000256" key="3">
    <source>
        <dbReference type="ARBA" id="ARBA00022683"/>
    </source>
</evidence>
<evidence type="ECO:0000259" key="4">
    <source>
        <dbReference type="PROSITE" id="PS51350"/>
    </source>
</evidence>
<dbReference type="PROSITE" id="PS51350">
    <property type="entry name" value="PTS_HPR_DOM"/>
    <property type="match status" value="1"/>
</dbReference>
<evidence type="ECO:0000256" key="2">
    <source>
        <dbReference type="ARBA" id="ARBA00022490"/>
    </source>
</evidence>
<feature type="domain" description="HPr" evidence="4">
    <location>
        <begin position="1"/>
        <end position="88"/>
    </location>
</feature>
<dbReference type="SUPFAM" id="SSF55594">
    <property type="entry name" value="HPr-like"/>
    <property type="match status" value="1"/>
</dbReference>
<dbReference type="PRINTS" id="PR00107">
    <property type="entry name" value="PHOSPHOCPHPR"/>
</dbReference>
<dbReference type="EMBL" id="FQVI01000031">
    <property type="protein sequence ID" value="SHF47080.1"/>
    <property type="molecule type" value="Genomic_DNA"/>
</dbReference>
<dbReference type="InterPro" id="IPR050399">
    <property type="entry name" value="HPr"/>
</dbReference>
<dbReference type="InterPro" id="IPR035895">
    <property type="entry name" value="HPr-like_sf"/>
</dbReference>
<dbReference type="AlphaFoldDB" id="A0A1M5BXI4"/>
<reference evidence="5 6" key="1">
    <citation type="submission" date="2016-11" db="EMBL/GenBank/DDBJ databases">
        <authorList>
            <person name="Jaros S."/>
            <person name="Januszkiewicz K."/>
            <person name="Wedrychowicz H."/>
        </authorList>
    </citation>
    <scope>NUCLEOTIDE SEQUENCE [LARGE SCALE GENOMIC DNA]</scope>
    <source>
        <strain evidence="5 6">DSM 17459</strain>
    </source>
</reference>
<dbReference type="PANTHER" id="PTHR33705">
    <property type="entry name" value="PHOSPHOCARRIER PROTEIN HPR"/>
    <property type="match status" value="1"/>
</dbReference>
<protein>
    <submittedName>
        <fullName evidence="5">Phosphocarrier protein</fullName>
    </submittedName>
</protein>
<evidence type="ECO:0000313" key="5">
    <source>
        <dbReference type="EMBL" id="SHF47080.1"/>
    </source>
</evidence>
<dbReference type="InterPro" id="IPR000032">
    <property type="entry name" value="HPr-like"/>
</dbReference>
<dbReference type="PANTHER" id="PTHR33705:SF2">
    <property type="entry name" value="PHOSPHOCARRIER PROTEIN NPR"/>
    <property type="match status" value="1"/>
</dbReference>
<keyword evidence="6" id="KW-1185">Reference proteome</keyword>